<dbReference type="InterPro" id="IPR015867">
    <property type="entry name" value="N-reg_PII/ATP_PRibTrfase_C"/>
</dbReference>
<dbReference type="AlphaFoldDB" id="A0A7D5I5D9"/>
<gene>
    <name evidence="2" type="ORF">HWN40_08535</name>
</gene>
<organism evidence="2 3">
    <name type="scientific">Methanolobus zinderi</name>
    <dbReference type="NCBI Taxonomy" id="536044"/>
    <lineage>
        <taxon>Archaea</taxon>
        <taxon>Methanobacteriati</taxon>
        <taxon>Methanobacteriota</taxon>
        <taxon>Stenosarchaea group</taxon>
        <taxon>Methanomicrobia</taxon>
        <taxon>Methanosarcinales</taxon>
        <taxon>Methanosarcinaceae</taxon>
        <taxon>Methanolobus</taxon>
    </lineage>
</organism>
<dbReference type="GO" id="GO:0005507">
    <property type="term" value="F:copper ion binding"/>
    <property type="evidence" value="ECO:0007669"/>
    <property type="project" value="TreeGrafter"/>
</dbReference>
<dbReference type="PANTHER" id="PTHR23419:SF8">
    <property type="entry name" value="FI09726P"/>
    <property type="match status" value="1"/>
</dbReference>
<dbReference type="RefSeq" id="WP_176965339.1">
    <property type="nucleotide sequence ID" value="NZ_CP058215.1"/>
</dbReference>
<reference evidence="2 3" key="1">
    <citation type="submission" date="2020-06" db="EMBL/GenBank/DDBJ databases">
        <title>Methanolobus halotolerans sp. nov., isolated from a saline lake Tus in Siberia.</title>
        <authorList>
            <person name="Shen Y."/>
            <person name="Chen S.-C."/>
            <person name="Lai M.-C."/>
            <person name="Huang H.-H."/>
            <person name="Chiu H.-H."/>
            <person name="Tang S.-L."/>
            <person name="Rogozin D.Y."/>
            <person name="Degermendzhy A.G."/>
        </authorList>
    </citation>
    <scope>NUCLEOTIDE SEQUENCE [LARGE SCALE GENOMIC DNA]</scope>
    <source>
        <strain evidence="2 3">DSM 21339</strain>
    </source>
</reference>
<dbReference type="InterPro" id="IPR004323">
    <property type="entry name" value="Ion_tolerance_CutA"/>
</dbReference>
<keyword evidence="3" id="KW-1185">Reference proteome</keyword>
<protein>
    <submittedName>
        <fullName evidence="2">Divalent-cation tolerance protein CutA</fullName>
    </submittedName>
</protein>
<dbReference type="Pfam" id="PF03091">
    <property type="entry name" value="CutA1"/>
    <property type="match status" value="1"/>
</dbReference>
<sequence length="101" mass="11420">MFIEIHTTTADLEEAKKIAHTLVEKRLAACVNIHPVVSVYSWEGKIEEDEEIALSIKSKSRNFEAIRKVIGSLHSYDLPAIVSKKIEGDPDYLHWIADSTE</sequence>
<evidence type="ECO:0000313" key="2">
    <source>
        <dbReference type="EMBL" id="QLC50283.1"/>
    </source>
</evidence>
<accession>A0A7D5I5D9</accession>
<evidence type="ECO:0000256" key="1">
    <source>
        <dbReference type="ARBA" id="ARBA00010169"/>
    </source>
</evidence>
<dbReference type="GeneID" id="55821716"/>
<dbReference type="KEGG" id="mzi:HWN40_08535"/>
<dbReference type="Proteomes" id="UP000509594">
    <property type="component" value="Chromosome"/>
</dbReference>
<dbReference type="SUPFAM" id="SSF54913">
    <property type="entry name" value="GlnB-like"/>
    <property type="match status" value="1"/>
</dbReference>
<dbReference type="GO" id="GO:0010038">
    <property type="term" value="P:response to metal ion"/>
    <property type="evidence" value="ECO:0007669"/>
    <property type="project" value="InterPro"/>
</dbReference>
<name>A0A7D5I5D9_9EURY</name>
<dbReference type="Gene3D" id="3.30.70.120">
    <property type="match status" value="1"/>
</dbReference>
<dbReference type="PANTHER" id="PTHR23419">
    <property type="entry name" value="DIVALENT CATION TOLERANCE CUTA-RELATED"/>
    <property type="match status" value="1"/>
</dbReference>
<comment type="similarity">
    <text evidence="1">Belongs to the CutA family.</text>
</comment>
<proteinExistence type="inferred from homology"/>
<evidence type="ECO:0000313" key="3">
    <source>
        <dbReference type="Proteomes" id="UP000509594"/>
    </source>
</evidence>
<dbReference type="InterPro" id="IPR011322">
    <property type="entry name" value="N-reg_PII-like_a/b"/>
</dbReference>
<dbReference type="EMBL" id="CP058215">
    <property type="protein sequence ID" value="QLC50283.1"/>
    <property type="molecule type" value="Genomic_DNA"/>
</dbReference>
<dbReference type="OrthoDB" id="8015at2157"/>